<evidence type="ECO:0000256" key="6">
    <source>
        <dbReference type="SAM" id="MobiDB-lite"/>
    </source>
</evidence>
<dbReference type="AlphaFoldDB" id="A0AAD5KGP2"/>
<organism evidence="8 9">
    <name type="scientific">Daphnia sinensis</name>
    <dbReference type="NCBI Taxonomy" id="1820382"/>
    <lineage>
        <taxon>Eukaryota</taxon>
        <taxon>Metazoa</taxon>
        <taxon>Ecdysozoa</taxon>
        <taxon>Arthropoda</taxon>
        <taxon>Crustacea</taxon>
        <taxon>Branchiopoda</taxon>
        <taxon>Diplostraca</taxon>
        <taxon>Cladocera</taxon>
        <taxon>Anomopoda</taxon>
        <taxon>Daphniidae</taxon>
        <taxon>Daphnia</taxon>
        <taxon>Daphnia similis group</taxon>
    </lineage>
</organism>
<comment type="catalytic activity">
    <reaction evidence="5">
        <text>guanosine(9) in tRNA + S-adenosyl-L-methionine = N(1)-methylguanosine(9) in tRNA + S-adenosyl-L-homocysteine + H(+)</text>
        <dbReference type="Rhea" id="RHEA:43156"/>
        <dbReference type="Rhea" id="RHEA-COMP:10367"/>
        <dbReference type="Rhea" id="RHEA-COMP:10368"/>
        <dbReference type="ChEBI" id="CHEBI:15378"/>
        <dbReference type="ChEBI" id="CHEBI:57856"/>
        <dbReference type="ChEBI" id="CHEBI:59789"/>
        <dbReference type="ChEBI" id="CHEBI:73542"/>
        <dbReference type="ChEBI" id="CHEBI:74269"/>
        <dbReference type="EC" id="2.1.1.221"/>
    </reaction>
</comment>
<gene>
    <name evidence="8" type="ORF">GHT06_022153</name>
</gene>
<dbReference type="EC" id="2.1.1.221" evidence="1"/>
<dbReference type="Proteomes" id="UP000820818">
    <property type="component" value="Linkage Group LG10"/>
</dbReference>
<evidence type="ECO:0000313" key="8">
    <source>
        <dbReference type="EMBL" id="KAI9551817.1"/>
    </source>
</evidence>
<dbReference type="EMBL" id="WJBH02000010">
    <property type="protein sequence ID" value="KAI9551817.1"/>
    <property type="molecule type" value="Genomic_DNA"/>
</dbReference>
<comment type="caution">
    <text evidence="8">The sequence shown here is derived from an EMBL/GenBank/DDBJ whole genome shotgun (WGS) entry which is preliminary data.</text>
</comment>
<dbReference type="InterPro" id="IPR038459">
    <property type="entry name" value="MT_TRM10-typ_sf"/>
</dbReference>
<feature type="domain" description="SAM-dependent MTase TRM10-type" evidence="7">
    <location>
        <begin position="116"/>
        <end position="308"/>
    </location>
</feature>
<keyword evidence="4" id="KW-0949">S-adenosyl-L-methionine</keyword>
<feature type="compositionally biased region" description="Basic and acidic residues" evidence="6">
    <location>
        <begin position="1"/>
        <end position="12"/>
    </location>
</feature>
<dbReference type="Gene3D" id="3.40.1280.30">
    <property type="match status" value="1"/>
</dbReference>
<protein>
    <recommendedName>
        <fullName evidence="1">tRNA (guanine(9)-N(1))-methyltransferase</fullName>
        <ecNumber evidence="1">2.1.1.221</ecNumber>
    </recommendedName>
</protein>
<dbReference type="CDD" id="cd18101">
    <property type="entry name" value="Trm10euk_A"/>
    <property type="match status" value="1"/>
</dbReference>
<evidence type="ECO:0000259" key="7">
    <source>
        <dbReference type="PROSITE" id="PS51675"/>
    </source>
</evidence>
<dbReference type="GO" id="GO:0002939">
    <property type="term" value="P:tRNA N1-guanine methylation"/>
    <property type="evidence" value="ECO:0007669"/>
    <property type="project" value="TreeGrafter"/>
</dbReference>
<accession>A0AAD5KGP2</accession>
<feature type="region of interest" description="Disordered" evidence="6">
    <location>
        <begin position="1"/>
        <end position="32"/>
    </location>
</feature>
<name>A0AAD5KGP2_9CRUS</name>
<reference evidence="8 9" key="1">
    <citation type="submission" date="2022-05" db="EMBL/GenBank/DDBJ databases">
        <title>A multi-omics perspective on studying reproductive biology in Daphnia sinensis.</title>
        <authorList>
            <person name="Jia J."/>
        </authorList>
    </citation>
    <scope>NUCLEOTIDE SEQUENCE [LARGE SCALE GENOMIC DNA]</scope>
    <source>
        <strain evidence="8 9">WSL</strain>
    </source>
</reference>
<evidence type="ECO:0000256" key="4">
    <source>
        <dbReference type="ARBA" id="ARBA00022691"/>
    </source>
</evidence>
<sequence length="322" mass="36690">MGEEERKSDSVKTDPGTGYKDGALVGEDTRECRNDANSMKIDSSGEKENDCNHISTLEKVSQNESNAGVSVLSKSALKRKMKKDLWELRKKEKRIQEREKRKKRKLDPTHRINTVTRKQLKNATMANSNCKVTIAIDLSFDNYMDERSLAKCVKQISRCYSINRRATNPVQFHVTSLDGASLKEMSKNSGYENWDVNLHQKHFTEIFSKEKIVYLTSESDNVIENLKDDHVYIIGGLVDHNSHKGLCHKLAEEKCLSHGRHPISENIDMKTRKVLTIDHVFNIMANICNGQSWKEALLEILPARKGALEKTVDDENTITDDV</sequence>
<dbReference type="PANTHER" id="PTHR13563">
    <property type="entry name" value="TRNA (GUANINE-9-) METHYLTRANSFERASE"/>
    <property type="match status" value="1"/>
</dbReference>
<dbReference type="GO" id="GO:0052905">
    <property type="term" value="F:tRNA (guanosine(9)-N1)-methyltransferase activity"/>
    <property type="evidence" value="ECO:0007669"/>
    <property type="project" value="UniProtKB-EC"/>
</dbReference>
<dbReference type="InterPro" id="IPR007356">
    <property type="entry name" value="tRNA_m1G_MeTrfase_euk"/>
</dbReference>
<dbReference type="GO" id="GO:0000049">
    <property type="term" value="F:tRNA binding"/>
    <property type="evidence" value="ECO:0007669"/>
    <property type="project" value="TreeGrafter"/>
</dbReference>
<evidence type="ECO:0000256" key="1">
    <source>
        <dbReference type="ARBA" id="ARBA00012797"/>
    </source>
</evidence>
<evidence type="ECO:0000256" key="2">
    <source>
        <dbReference type="ARBA" id="ARBA00022603"/>
    </source>
</evidence>
<dbReference type="InterPro" id="IPR028564">
    <property type="entry name" value="MT_TRM10-typ"/>
</dbReference>
<dbReference type="PROSITE" id="PS51675">
    <property type="entry name" value="SAM_MT_TRM10"/>
    <property type="match status" value="1"/>
</dbReference>
<keyword evidence="3" id="KW-0808">Transferase</keyword>
<evidence type="ECO:0000313" key="9">
    <source>
        <dbReference type="Proteomes" id="UP000820818"/>
    </source>
</evidence>
<keyword evidence="2" id="KW-0489">Methyltransferase</keyword>
<dbReference type="FunFam" id="3.40.1280.30:FF:000001">
    <property type="entry name" value="tRNA methyltransferase 10 homolog A"/>
    <property type="match status" value="1"/>
</dbReference>
<dbReference type="GO" id="GO:0005654">
    <property type="term" value="C:nucleoplasm"/>
    <property type="evidence" value="ECO:0007669"/>
    <property type="project" value="TreeGrafter"/>
</dbReference>
<proteinExistence type="predicted"/>
<evidence type="ECO:0000256" key="5">
    <source>
        <dbReference type="ARBA" id="ARBA00048434"/>
    </source>
</evidence>
<keyword evidence="9" id="KW-1185">Reference proteome</keyword>
<evidence type="ECO:0000256" key="3">
    <source>
        <dbReference type="ARBA" id="ARBA00022679"/>
    </source>
</evidence>
<dbReference type="PANTHER" id="PTHR13563:SF13">
    <property type="entry name" value="TRNA METHYLTRANSFERASE 10 HOMOLOG A"/>
    <property type="match status" value="1"/>
</dbReference>